<name>A0ABM5TXA2_9ACTN</name>
<dbReference type="Pfam" id="PF14065">
    <property type="entry name" value="Pvc16_N"/>
    <property type="match status" value="1"/>
</dbReference>
<dbReference type="Proteomes" id="UP000035366">
    <property type="component" value="Chromosome"/>
</dbReference>
<proteinExistence type="predicted"/>
<feature type="domain" description="Pvc16 N-terminal" evidence="2">
    <location>
        <begin position="13"/>
        <end position="219"/>
    </location>
</feature>
<dbReference type="InterPro" id="IPR025351">
    <property type="entry name" value="Pvc16_N"/>
</dbReference>
<dbReference type="EMBL" id="CP011497">
    <property type="protein sequence ID" value="AKJ15753.1"/>
    <property type="molecule type" value="Genomic_DNA"/>
</dbReference>
<evidence type="ECO:0000313" key="4">
    <source>
        <dbReference type="Proteomes" id="UP000035366"/>
    </source>
</evidence>
<feature type="compositionally biased region" description="Low complexity" evidence="1">
    <location>
        <begin position="46"/>
        <end position="55"/>
    </location>
</feature>
<sequence>MTAHFAIPATTFVLRDIIQRRVTAAYNNFPAPTVSVEPPPRPPATPANTAPTSQPEPAGLYLFLHHVALNAAWRNMHEVRLEPEEPGTTEGPRVGPSPLAVDLHYMLAATGADLEREVLLGLGITALNRRGIVPRSLIRSILSGIAVPHPATRLLDQLTAEPLHDPDSQPQQITVSQMPVDVDLSTKIWSSLQSPMRPCAHFLVTTVFLDLGDSPSTTKEVEKAQVGVRPDPHRSNTLPPGDTVTITGGA</sequence>
<evidence type="ECO:0000259" key="2">
    <source>
        <dbReference type="Pfam" id="PF14065"/>
    </source>
</evidence>
<feature type="region of interest" description="Disordered" evidence="1">
    <location>
        <begin position="219"/>
        <end position="250"/>
    </location>
</feature>
<accession>A0ABM5TXA2</accession>
<keyword evidence="4" id="KW-1185">Reference proteome</keyword>
<organism evidence="3 4">
    <name type="scientific">Streptomyces incarnatus</name>
    <dbReference type="NCBI Taxonomy" id="665007"/>
    <lineage>
        <taxon>Bacteria</taxon>
        <taxon>Bacillati</taxon>
        <taxon>Actinomycetota</taxon>
        <taxon>Actinomycetes</taxon>
        <taxon>Kitasatosporales</taxon>
        <taxon>Streptomycetaceae</taxon>
        <taxon>Streptomyces</taxon>
    </lineage>
</organism>
<feature type="region of interest" description="Disordered" evidence="1">
    <location>
        <begin position="30"/>
        <end position="55"/>
    </location>
</feature>
<evidence type="ECO:0000313" key="3">
    <source>
        <dbReference type="EMBL" id="AKJ15753.1"/>
    </source>
</evidence>
<evidence type="ECO:0000256" key="1">
    <source>
        <dbReference type="SAM" id="MobiDB-lite"/>
    </source>
</evidence>
<gene>
    <name evidence="3" type="ORF">ABB07_38650</name>
</gene>
<dbReference type="RefSeq" id="WP_208903174.1">
    <property type="nucleotide sequence ID" value="NZ_CP011497.1"/>
</dbReference>
<protein>
    <recommendedName>
        <fullName evidence="2">Pvc16 N-terminal domain-containing protein</fullName>
    </recommendedName>
</protein>
<reference evidence="3 4" key="1">
    <citation type="journal article" date="2015" name="ISME J.">
        <title>Draft Genome Sequence of Streptomyces incarnatus NRRL8089, which Produces the Nucleoside Antibiotic Sinefungin.</title>
        <authorList>
            <person name="Oshima K."/>
            <person name="Hattori M."/>
            <person name="Shimizu H."/>
            <person name="Fukuda K."/>
            <person name="Nemoto M."/>
            <person name="Inagaki K."/>
            <person name="Tamura T."/>
        </authorList>
    </citation>
    <scope>NUCLEOTIDE SEQUENCE [LARGE SCALE GENOMIC DNA]</scope>
    <source>
        <strain evidence="3 4">NRRL 8089</strain>
    </source>
</reference>